<name>A0A372EFG6_9BURK</name>
<dbReference type="EMBL" id="QVLS01000012">
    <property type="protein sequence ID" value="RFP77148.1"/>
    <property type="molecule type" value="Genomic_DNA"/>
</dbReference>
<keyword evidence="2" id="KW-1185">Reference proteome</keyword>
<sequence length="134" mass="14154">MITVAIVGILGAIAYPSYTDYILRSRIGEATGDLSATRVRLEQFYQDNRNYGSTAAACGVALPNAANKPFIYSCNWGAGGSNQSFLLQATGRPGGAMEGYVFTLDNNNARATTAFVGAAGLPRACWISKRGDTC</sequence>
<protein>
    <submittedName>
        <fullName evidence="1">Pilus assembly protein PilE</fullName>
    </submittedName>
</protein>
<evidence type="ECO:0000313" key="1">
    <source>
        <dbReference type="EMBL" id="RFP77148.1"/>
    </source>
</evidence>
<dbReference type="AlphaFoldDB" id="A0A372EFG6"/>
<dbReference type="InterPro" id="IPR045584">
    <property type="entry name" value="Pilin-like"/>
</dbReference>
<gene>
    <name evidence="1" type="ORF">DY262_17445</name>
</gene>
<reference evidence="1 2" key="1">
    <citation type="submission" date="2018-08" db="EMBL/GenBank/DDBJ databases">
        <title>Hydrogenophaga sp. LA-38 isolated from sludge.</title>
        <authorList>
            <person name="Im W.-T."/>
        </authorList>
    </citation>
    <scope>NUCLEOTIDE SEQUENCE [LARGE SCALE GENOMIC DNA]</scope>
    <source>
        <strain evidence="1 2">LA-38</strain>
    </source>
</reference>
<dbReference type="Gene3D" id="3.30.700.10">
    <property type="entry name" value="Glycoprotein, Type 4 Pilin"/>
    <property type="match status" value="1"/>
</dbReference>
<dbReference type="Proteomes" id="UP000261931">
    <property type="component" value="Unassembled WGS sequence"/>
</dbReference>
<proteinExistence type="predicted"/>
<evidence type="ECO:0000313" key="2">
    <source>
        <dbReference type="Proteomes" id="UP000261931"/>
    </source>
</evidence>
<organism evidence="1 2">
    <name type="scientific">Hydrogenophaga borbori</name>
    <dbReference type="NCBI Taxonomy" id="2294117"/>
    <lineage>
        <taxon>Bacteria</taxon>
        <taxon>Pseudomonadati</taxon>
        <taxon>Pseudomonadota</taxon>
        <taxon>Betaproteobacteria</taxon>
        <taxon>Burkholderiales</taxon>
        <taxon>Comamonadaceae</taxon>
        <taxon>Hydrogenophaga</taxon>
    </lineage>
</organism>
<dbReference type="Pfam" id="PF16732">
    <property type="entry name" value="ComP_DUS"/>
    <property type="match status" value="1"/>
</dbReference>
<dbReference type="SUPFAM" id="SSF54523">
    <property type="entry name" value="Pili subunits"/>
    <property type="match status" value="1"/>
</dbReference>
<dbReference type="GO" id="GO:0043683">
    <property type="term" value="P:type IV pilus assembly"/>
    <property type="evidence" value="ECO:0007669"/>
    <property type="project" value="InterPro"/>
</dbReference>
<dbReference type="InterPro" id="IPR031982">
    <property type="entry name" value="PilE-like"/>
</dbReference>
<accession>A0A372EFG6</accession>
<comment type="caution">
    <text evidence="1">The sequence shown here is derived from an EMBL/GenBank/DDBJ whole genome shotgun (WGS) entry which is preliminary data.</text>
</comment>